<organism evidence="1 2">
    <name type="scientific">Echinostoma caproni</name>
    <dbReference type="NCBI Taxonomy" id="27848"/>
    <lineage>
        <taxon>Eukaryota</taxon>
        <taxon>Metazoa</taxon>
        <taxon>Spiralia</taxon>
        <taxon>Lophotrochozoa</taxon>
        <taxon>Platyhelminthes</taxon>
        <taxon>Trematoda</taxon>
        <taxon>Digenea</taxon>
        <taxon>Plagiorchiida</taxon>
        <taxon>Echinostomata</taxon>
        <taxon>Echinostomatoidea</taxon>
        <taxon>Echinostomatidae</taxon>
        <taxon>Echinostoma</taxon>
    </lineage>
</organism>
<dbReference type="AlphaFoldDB" id="A0A3P8HB61"/>
<dbReference type="Proteomes" id="UP000272942">
    <property type="component" value="Unassembled WGS sequence"/>
</dbReference>
<sequence length="495" mass="55023">MKADKISNDFAEKSRGFVSEIDRLGVRRYLDIHKSSSLLLSAKERAESFDALWSKIIKEEVASTQEIMKQLGSWPSRLGYEGILTAHAELGDRVSLIQTLNEACDTLTHWSNVTDKVRQNLPFSNVFLVQLYTKLHCAEAVPGEPCMELLSRLPLTLEPISQSRARDGIKRLLVFGRAEAASELFKRIDPESADDAFLTSLARYATVGGLDSEAISRLWRLADASGARLNMLRRINSNEFRRHNTKVSDMFVRLQESFSKKDVEGIFQAIESKRTEASATIYNHAIPQLLALGLKPTEILERIKPESVRPAAAFGCLLGTLAPLPKEGDKVPVVDLKAADALLQSLKNQNLLPYTDFVSISPFVCRRLLQSSSENSTESQAAAETLASKLTVLSGALSHMQTKAVVTHMFETALRSTHTMSNSSHLSESDKNALNTLVDACIIKEKYEKLKLPNFPSDILQDRRLFDGHNFAAAYFLLQMVEVVTACGITPIEIR</sequence>
<evidence type="ECO:0000313" key="2">
    <source>
        <dbReference type="Proteomes" id="UP000272942"/>
    </source>
</evidence>
<keyword evidence="2" id="KW-1185">Reference proteome</keyword>
<evidence type="ECO:0000313" key="1">
    <source>
        <dbReference type="EMBL" id="VDP88010.1"/>
    </source>
</evidence>
<gene>
    <name evidence="1" type="ORF">ECPE_LOCUS11063</name>
</gene>
<proteinExistence type="predicted"/>
<accession>A0A3P8HB61</accession>
<dbReference type="EMBL" id="UZAN01050133">
    <property type="protein sequence ID" value="VDP88010.1"/>
    <property type="molecule type" value="Genomic_DNA"/>
</dbReference>
<name>A0A3P8HB61_9TREM</name>
<protein>
    <submittedName>
        <fullName evidence="1">Uncharacterized protein</fullName>
    </submittedName>
</protein>
<dbReference type="OrthoDB" id="6282323at2759"/>
<reference evidence="1 2" key="1">
    <citation type="submission" date="2018-11" db="EMBL/GenBank/DDBJ databases">
        <authorList>
            <consortium name="Pathogen Informatics"/>
        </authorList>
    </citation>
    <scope>NUCLEOTIDE SEQUENCE [LARGE SCALE GENOMIC DNA]</scope>
    <source>
        <strain evidence="1 2">Egypt</strain>
    </source>
</reference>